<name>A0A2S7SQG9_9BACT</name>
<reference evidence="4 5" key="1">
    <citation type="submission" date="2018-01" db="EMBL/GenBank/DDBJ databases">
        <title>A novel member of the phylum Bacteroidetes isolated from glacier ice.</title>
        <authorList>
            <person name="Liu Q."/>
            <person name="Xin Y.-H."/>
        </authorList>
    </citation>
    <scope>NUCLEOTIDE SEQUENCE [LARGE SCALE GENOMIC DNA]</scope>
    <source>
        <strain evidence="4 5">RB1R16</strain>
    </source>
</reference>
<organism evidence="4 5">
    <name type="scientific">Flavipsychrobacter stenotrophus</name>
    <dbReference type="NCBI Taxonomy" id="2077091"/>
    <lineage>
        <taxon>Bacteria</taxon>
        <taxon>Pseudomonadati</taxon>
        <taxon>Bacteroidota</taxon>
        <taxon>Chitinophagia</taxon>
        <taxon>Chitinophagales</taxon>
        <taxon>Chitinophagaceae</taxon>
        <taxon>Flavipsychrobacter</taxon>
    </lineage>
</organism>
<dbReference type="GO" id="GO:0004040">
    <property type="term" value="F:amidase activity"/>
    <property type="evidence" value="ECO:0007669"/>
    <property type="project" value="InterPro"/>
</dbReference>
<dbReference type="Pfam" id="PF01832">
    <property type="entry name" value="Glucosaminidase"/>
    <property type="match status" value="1"/>
</dbReference>
<evidence type="ECO:0000256" key="2">
    <source>
        <dbReference type="SAM" id="SignalP"/>
    </source>
</evidence>
<evidence type="ECO:0000313" key="5">
    <source>
        <dbReference type="Proteomes" id="UP000239872"/>
    </source>
</evidence>
<keyword evidence="1" id="KW-0378">Hydrolase</keyword>
<dbReference type="PANTHER" id="PTHR33308">
    <property type="entry name" value="PEPTIDOGLYCAN HYDROLASE FLGJ"/>
    <property type="match status" value="1"/>
</dbReference>
<keyword evidence="5" id="KW-1185">Reference proteome</keyword>
<evidence type="ECO:0000256" key="1">
    <source>
        <dbReference type="ARBA" id="ARBA00022801"/>
    </source>
</evidence>
<accession>A0A2S7SQG9</accession>
<sequence>MTIMKWILKRKILVLAMLSIMFSATAQNGTYITKHKTMTTELAEQYGIPYSVILAVALVESSAGEGKTAKKLNNHFGIVGKNEQAKTGYKTRYKQYDSEQESFMDFCRTISKKGFYARLKDNADSKQWVKAISKAGYSEQPKVWEKRILSTIKANKL</sequence>
<dbReference type="OrthoDB" id="1371721at2"/>
<feature type="domain" description="Mannosyl-glycoprotein endo-beta-N-acetylglucosamidase-like" evidence="3">
    <location>
        <begin position="39"/>
        <end position="157"/>
    </location>
</feature>
<gene>
    <name evidence="4" type="ORF">CJD36_022270</name>
</gene>
<evidence type="ECO:0000259" key="3">
    <source>
        <dbReference type="Pfam" id="PF01832"/>
    </source>
</evidence>
<evidence type="ECO:0000313" key="4">
    <source>
        <dbReference type="EMBL" id="PQJ08871.1"/>
    </source>
</evidence>
<dbReference type="InterPro" id="IPR051056">
    <property type="entry name" value="Glycosyl_Hydrolase_73"/>
</dbReference>
<dbReference type="Gene3D" id="1.10.530.10">
    <property type="match status" value="1"/>
</dbReference>
<protein>
    <submittedName>
        <fullName evidence="4">Muramidase</fullName>
    </submittedName>
</protein>
<feature type="chain" id="PRO_5015498730" evidence="2">
    <location>
        <begin position="27"/>
        <end position="157"/>
    </location>
</feature>
<feature type="signal peptide" evidence="2">
    <location>
        <begin position="1"/>
        <end position="26"/>
    </location>
</feature>
<keyword evidence="2" id="KW-0732">Signal</keyword>
<comment type="caution">
    <text evidence="4">The sequence shown here is derived from an EMBL/GenBank/DDBJ whole genome shotgun (WGS) entry which is preliminary data.</text>
</comment>
<dbReference type="AlphaFoldDB" id="A0A2S7SQG9"/>
<dbReference type="InterPro" id="IPR002901">
    <property type="entry name" value="MGlyc_endo_b_GlcNAc-like_dom"/>
</dbReference>
<proteinExistence type="predicted"/>
<dbReference type="PANTHER" id="PTHR33308:SF9">
    <property type="entry name" value="PEPTIDOGLYCAN HYDROLASE FLGJ"/>
    <property type="match status" value="1"/>
</dbReference>
<dbReference type="EMBL" id="PPSL01000011">
    <property type="protein sequence ID" value="PQJ08871.1"/>
    <property type="molecule type" value="Genomic_DNA"/>
</dbReference>
<dbReference type="Proteomes" id="UP000239872">
    <property type="component" value="Unassembled WGS sequence"/>
</dbReference>